<evidence type="ECO:0000256" key="15">
    <source>
        <dbReference type="ARBA" id="ARBA00038699"/>
    </source>
</evidence>
<dbReference type="GO" id="GO:0005886">
    <property type="term" value="C:plasma membrane"/>
    <property type="evidence" value="ECO:0007669"/>
    <property type="project" value="UniProtKB-SubCell"/>
</dbReference>
<evidence type="ECO:0000256" key="18">
    <source>
        <dbReference type="SAM" id="Phobius"/>
    </source>
</evidence>
<evidence type="ECO:0000313" key="21">
    <source>
        <dbReference type="RefSeq" id="XP_007436306.1"/>
    </source>
</evidence>
<evidence type="ECO:0000256" key="1">
    <source>
        <dbReference type="ARBA" id="ARBA00004651"/>
    </source>
</evidence>
<dbReference type="GO" id="GO:0004930">
    <property type="term" value="F:G protein-coupled receptor activity"/>
    <property type="evidence" value="ECO:0007669"/>
    <property type="project" value="UniProtKB-KW"/>
</dbReference>
<keyword evidence="9 18" id="KW-0472">Membrane</keyword>
<reference evidence="21" key="1">
    <citation type="submission" date="2025-08" db="UniProtKB">
        <authorList>
            <consortium name="RefSeq"/>
        </authorList>
    </citation>
    <scope>IDENTIFICATION</scope>
    <source>
        <tissue evidence="21">Liver</tissue>
    </source>
</reference>
<evidence type="ECO:0000256" key="17">
    <source>
        <dbReference type="ARBA" id="ARBA00042616"/>
    </source>
</evidence>
<comment type="subunit">
    <text evidence="15">Forms heterodimers with TAS1R3.</text>
</comment>
<dbReference type="FunFam" id="3.40.50.2300:FF:000016">
    <property type="entry name" value="Taste 1 receptor member 2"/>
    <property type="match status" value="1"/>
</dbReference>
<dbReference type="RefSeq" id="XP_007436306.1">
    <property type="nucleotide sequence ID" value="XM_007436244.3"/>
</dbReference>
<feature type="transmembrane region" description="Helical" evidence="18">
    <location>
        <begin position="537"/>
        <end position="558"/>
    </location>
</feature>
<evidence type="ECO:0000256" key="9">
    <source>
        <dbReference type="ARBA" id="ARBA00023136"/>
    </source>
</evidence>
<dbReference type="InterPro" id="IPR011500">
    <property type="entry name" value="GPCR_3_9-Cys_dom"/>
</dbReference>
<dbReference type="GO" id="GO:1903767">
    <property type="term" value="C:sweet taste receptor complex"/>
    <property type="evidence" value="ECO:0007669"/>
    <property type="project" value="TreeGrafter"/>
</dbReference>
<comment type="function">
    <text evidence="13">Putative taste receptor. TAS1R2/TAS1R3 recognizes diverse natural and synthetic sweeteners.</text>
</comment>
<protein>
    <recommendedName>
        <fullName evidence="16">Taste receptor type 1 member 2</fullName>
    </recommendedName>
    <alternativeName>
        <fullName evidence="17">Sweet taste receptor T1R2</fullName>
    </alternativeName>
</protein>
<dbReference type="SUPFAM" id="SSF53822">
    <property type="entry name" value="Periplasmic binding protein-like I"/>
    <property type="match status" value="1"/>
</dbReference>
<keyword evidence="11" id="KW-0325">Glycoprotein</keyword>
<keyword evidence="6" id="KW-0732">Signal</keyword>
<dbReference type="InterPro" id="IPR038550">
    <property type="entry name" value="GPCR_3_9-Cys_sf"/>
</dbReference>
<dbReference type="PANTHER" id="PTHR24061:SF517">
    <property type="entry name" value="TASTE RECEPTOR TYPE 1 MEMBER 2"/>
    <property type="match status" value="1"/>
</dbReference>
<dbReference type="CTD" id="80834"/>
<gene>
    <name evidence="21" type="primary">TAS1R2</name>
</gene>
<evidence type="ECO:0000256" key="13">
    <source>
        <dbReference type="ARBA" id="ARBA00037659"/>
    </source>
</evidence>
<dbReference type="PANTHER" id="PTHR24061">
    <property type="entry name" value="CALCIUM-SENSING RECEPTOR-RELATED"/>
    <property type="match status" value="1"/>
</dbReference>
<accession>A0A9F2R592</accession>
<evidence type="ECO:0000256" key="7">
    <source>
        <dbReference type="ARBA" id="ARBA00022989"/>
    </source>
</evidence>
<feature type="transmembrane region" description="Helical" evidence="18">
    <location>
        <begin position="501"/>
        <end position="525"/>
    </location>
</feature>
<keyword evidence="10 21" id="KW-0675">Receptor</keyword>
<dbReference type="PRINTS" id="PR00248">
    <property type="entry name" value="GPCRMGR"/>
</dbReference>
<dbReference type="OrthoDB" id="5984008at2759"/>
<dbReference type="InterPro" id="IPR001828">
    <property type="entry name" value="ANF_lig-bd_rcpt"/>
</dbReference>
<evidence type="ECO:0000256" key="12">
    <source>
        <dbReference type="ARBA" id="ARBA00023224"/>
    </source>
</evidence>
<dbReference type="Proteomes" id="UP000695026">
    <property type="component" value="Unplaced"/>
</dbReference>
<evidence type="ECO:0000256" key="14">
    <source>
        <dbReference type="ARBA" id="ARBA00038492"/>
    </source>
</evidence>
<feature type="transmembrane region" description="Helical" evidence="18">
    <location>
        <begin position="659"/>
        <end position="683"/>
    </location>
</feature>
<evidence type="ECO:0000256" key="5">
    <source>
        <dbReference type="ARBA" id="ARBA00022692"/>
    </source>
</evidence>
<dbReference type="GeneID" id="103048637"/>
<comment type="subcellular location">
    <subcellularLocation>
        <location evidence="1">Cell membrane</location>
        <topology evidence="1">Multi-pass membrane protein</topology>
    </subcellularLocation>
</comment>
<sequence length="773" mass="85192">MAGYSYFQAMRFAVEEINNSPSLLPGVRLGYEMIDNCYLANTVHPVLYFLADNRSTIQIQRNYTSYRPRVIAVIGPDSSPAAVTVAYILSHFLVPQVTYSATTEALSDPGTFPVTFRTIPSAEQQIVVILRLLRHFRWNWFIVLSSDDEYGHQNLQLLRFQAPRACLALQETLPVQRRDPQVWGSPVQEKIRAAVARIRRSTAKVVVVLSLELPLPAFFEEALGQNLTGLVWIAAEAWATDLSLHNIHNVSSLGTIFGVAVQDVPVPGLDDFRVGGPSGASGDPKEPASGSTCNQVCQECLPTVQLYDKSLRQAGNRIDFNVYSAVYVAAHALHRLLSCNDTGCQKKTVYPWQLLNEIGRVNFTLLNTTINFDKKGDPPNGFEVVQWRWDLPGKPFERVATYDSLEDKLSVLAGSIAWQTPDNTAPKSVCSEQCSSGWKKKQIGSLSCCFECVECEAGTFLNDSDSFTCQRCPLDMWSHPGREECFPKLVVYLQWGHPVSVALLLLSALGFSATLGILATFARHASTPVVKSAGGKLCFLMLSSLVLGFCSVFSYVGVPTELRCLLRQVGFSLCFTVCISCATVRAFQILCAFKVVAWLPTAFTAWATSRGQWAFIATVSAAKVAVLMLNLWYHYPRPVKAVVKGSPAELFLTCHADHLSAVAASHAFDMVLSFVCFCLAYAGKGLPKSYNEAKYITVIMVCYFSSWVLLVLVVTVSEGTVVTVLDMAVVLSNLLSLSLGYFGPKCYVIYVHPERNTPAFFQAAIQSYTMDQG</sequence>
<organism evidence="20 21">
    <name type="scientific">Python bivittatus</name>
    <name type="common">Burmese python</name>
    <name type="synonym">Python molurus bivittatus</name>
    <dbReference type="NCBI Taxonomy" id="176946"/>
    <lineage>
        <taxon>Eukaryota</taxon>
        <taxon>Metazoa</taxon>
        <taxon>Chordata</taxon>
        <taxon>Craniata</taxon>
        <taxon>Vertebrata</taxon>
        <taxon>Euteleostomi</taxon>
        <taxon>Lepidosauria</taxon>
        <taxon>Squamata</taxon>
        <taxon>Bifurcata</taxon>
        <taxon>Unidentata</taxon>
        <taxon>Episquamata</taxon>
        <taxon>Toxicofera</taxon>
        <taxon>Serpentes</taxon>
        <taxon>Henophidia</taxon>
        <taxon>Pythonidae</taxon>
        <taxon>Python</taxon>
    </lineage>
</organism>
<keyword evidence="20" id="KW-1185">Reference proteome</keyword>
<dbReference type="Pfam" id="PF01094">
    <property type="entry name" value="ANF_receptor"/>
    <property type="match status" value="1"/>
</dbReference>
<comment type="similarity">
    <text evidence="14">Belongs to the G-protein coupled receptor 3 family. TAS1R subfamily.</text>
</comment>
<evidence type="ECO:0000256" key="2">
    <source>
        <dbReference type="ARBA" id="ARBA00022475"/>
    </source>
</evidence>
<evidence type="ECO:0000256" key="10">
    <source>
        <dbReference type="ARBA" id="ARBA00023170"/>
    </source>
</evidence>
<keyword evidence="12" id="KW-0807">Transducer</keyword>
<name>A0A9F2R592_PYTBI</name>
<feature type="transmembrane region" description="Helical" evidence="18">
    <location>
        <begin position="722"/>
        <end position="742"/>
    </location>
</feature>
<keyword evidence="3" id="KW-0919">Taste</keyword>
<evidence type="ECO:0000256" key="11">
    <source>
        <dbReference type="ARBA" id="ARBA00023180"/>
    </source>
</evidence>
<dbReference type="PROSITE" id="PS00980">
    <property type="entry name" value="G_PROTEIN_RECEP_F3_2"/>
    <property type="match status" value="1"/>
</dbReference>
<dbReference type="Gene3D" id="3.40.50.2300">
    <property type="match status" value="2"/>
</dbReference>
<keyword evidence="4" id="KW-0716">Sensory transduction</keyword>
<keyword evidence="7 18" id="KW-1133">Transmembrane helix</keyword>
<proteinExistence type="inferred from homology"/>
<dbReference type="Pfam" id="PF07562">
    <property type="entry name" value="NCD3G"/>
    <property type="match status" value="1"/>
</dbReference>
<evidence type="ECO:0000256" key="6">
    <source>
        <dbReference type="ARBA" id="ARBA00022729"/>
    </source>
</evidence>
<dbReference type="GO" id="GO:0033041">
    <property type="term" value="F:sweet taste receptor activity"/>
    <property type="evidence" value="ECO:0007669"/>
    <property type="project" value="TreeGrafter"/>
</dbReference>
<evidence type="ECO:0000256" key="4">
    <source>
        <dbReference type="ARBA" id="ARBA00022606"/>
    </source>
</evidence>
<keyword evidence="5 18" id="KW-0812">Transmembrane</keyword>
<dbReference type="InterPro" id="IPR017978">
    <property type="entry name" value="GPCR_3_C"/>
</dbReference>
<dbReference type="InterPro" id="IPR000337">
    <property type="entry name" value="GPCR_3"/>
</dbReference>
<dbReference type="InterPro" id="IPR017979">
    <property type="entry name" value="GPCR_3_CS"/>
</dbReference>
<evidence type="ECO:0000259" key="19">
    <source>
        <dbReference type="PROSITE" id="PS50259"/>
    </source>
</evidence>
<dbReference type="KEGG" id="pbi:103048637"/>
<dbReference type="OMA" id="NCYLANT"/>
<dbReference type="Pfam" id="PF00003">
    <property type="entry name" value="7tm_3"/>
    <property type="match status" value="1"/>
</dbReference>
<keyword evidence="8" id="KW-0297">G-protein coupled receptor</keyword>
<dbReference type="InterPro" id="IPR000068">
    <property type="entry name" value="GPCR_3_Ca_sens_rcpt-rel"/>
</dbReference>
<feature type="transmembrane region" description="Helical" evidence="18">
    <location>
        <begin position="570"/>
        <end position="593"/>
    </location>
</feature>
<keyword evidence="2" id="KW-1003">Cell membrane</keyword>
<dbReference type="FunFam" id="2.10.50.30:FF:000004">
    <property type="entry name" value="Taste receptor type 1 member 3-like protein"/>
    <property type="match status" value="1"/>
</dbReference>
<feature type="transmembrane region" description="Helical" evidence="18">
    <location>
        <begin position="695"/>
        <end position="716"/>
    </location>
</feature>
<evidence type="ECO:0000256" key="3">
    <source>
        <dbReference type="ARBA" id="ARBA00022480"/>
    </source>
</evidence>
<feature type="transmembrane region" description="Helical" evidence="18">
    <location>
        <begin position="613"/>
        <end position="633"/>
    </location>
</feature>
<dbReference type="AlphaFoldDB" id="A0A9F2R592"/>
<evidence type="ECO:0000256" key="8">
    <source>
        <dbReference type="ARBA" id="ARBA00023040"/>
    </source>
</evidence>
<dbReference type="PROSITE" id="PS50259">
    <property type="entry name" value="G_PROTEIN_RECEP_F3_4"/>
    <property type="match status" value="1"/>
</dbReference>
<dbReference type="Gene3D" id="2.10.50.30">
    <property type="entry name" value="GPCR, family 3, nine cysteines domain"/>
    <property type="match status" value="1"/>
</dbReference>
<dbReference type="InterPro" id="IPR028082">
    <property type="entry name" value="Peripla_BP_I"/>
</dbReference>
<evidence type="ECO:0000256" key="16">
    <source>
        <dbReference type="ARBA" id="ARBA00040704"/>
    </source>
</evidence>
<feature type="domain" description="G-protein coupled receptors family 3 profile" evidence="19">
    <location>
        <begin position="499"/>
        <end position="757"/>
    </location>
</feature>
<evidence type="ECO:0000313" key="20">
    <source>
        <dbReference type="Proteomes" id="UP000695026"/>
    </source>
</evidence>